<dbReference type="EMBL" id="JACHNA010000001">
    <property type="protein sequence ID" value="MBB4735961.1"/>
    <property type="molecule type" value="Genomic_DNA"/>
</dbReference>
<evidence type="ECO:0000313" key="2">
    <source>
        <dbReference type="EMBL" id="MBB4735961.1"/>
    </source>
</evidence>
<accession>A0A7W7M3S3</accession>
<dbReference type="AlphaFoldDB" id="A0A7W7M3S3"/>
<evidence type="ECO:0000313" key="3">
    <source>
        <dbReference type="Proteomes" id="UP000540191"/>
    </source>
</evidence>
<organism evidence="2 3">
    <name type="scientific">Micrococcus cohnii</name>
    <dbReference type="NCBI Taxonomy" id="993416"/>
    <lineage>
        <taxon>Bacteria</taxon>
        <taxon>Bacillati</taxon>
        <taxon>Actinomycetota</taxon>
        <taxon>Actinomycetes</taxon>
        <taxon>Micrococcales</taxon>
        <taxon>Micrococcaceae</taxon>
        <taxon>Micrococcus</taxon>
    </lineage>
</organism>
<dbReference type="Pfam" id="PF18588">
    <property type="entry name" value="WcbI"/>
    <property type="match status" value="1"/>
</dbReference>
<sequence length="342" mass="37602">MSTRLSPVDSSSAPVDEGRRRHYRHFYGLEPLPEGGLLTVLGGCQAEATRLLLCGEPGQAEGGAPASVRVPPMFELEEPDLPHLRAVLADTRVLVVKPVREDYRGLPLGVAQLEAMLPAGARSVRVPVLYDTSRFPWQVTLRHPTRPWEDPPLVPYHDVRTLAEAAWRAGRIGRPTRLRLEHRAGGGDGGAPRLALTPDVLRAQEQASLGRLRERERLHGSVPVADAVAAERRVGFHTVNHPDNPLLEALARAVLTELDVDKQVRAPERTLLGHVHAPLEAQVVEALGLEASPRDHWLVGGEEVPDDEVRRAHLGWFAENPEVIDPGLERHGPLLRELGLLE</sequence>
<dbReference type="InterPro" id="IPR041307">
    <property type="entry name" value="WcbI"/>
</dbReference>
<gene>
    <name evidence="2" type="ORF">HDA30_001469</name>
</gene>
<dbReference type="Gene3D" id="3.40.50.12080">
    <property type="match status" value="2"/>
</dbReference>
<proteinExistence type="predicted"/>
<evidence type="ECO:0000259" key="1">
    <source>
        <dbReference type="Pfam" id="PF18588"/>
    </source>
</evidence>
<comment type="caution">
    <text evidence="2">The sequence shown here is derived from an EMBL/GenBank/DDBJ whole genome shotgun (WGS) entry which is preliminary data.</text>
</comment>
<keyword evidence="3" id="KW-1185">Reference proteome</keyword>
<reference evidence="2 3" key="1">
    <citation type="submission" date="2020-08" db="EMBL/GenBank/DDBJ databases">
        <title>Sequencing the genomes of 1000 actinobacteria strains.</title>
        <authorList>
            <person name="Klenk H.-P."/>
        </authorList>
    </citation>
    <scope>NUCLEOTIDE SEQUENCE [LARGE SCALE GENOMIC DNA]</scope>
    <source>
        <strain evidence="2 3">DSM 23974</strain>
    </source>
</reference>
<dbReference type="Proteomes" id="UP000540191">
    <property type="component" value="Unassembled WGS sequence"/>
</dbReference>
<protein>
    <recommendedName>
        <fullName evidence="1">Polysaccharide biosynthesis enzyme WcbI domain-containing protein</fullName>
    </recommendedName>
</protein>
<dbReference type="RefSeq" id="WP_184241525.1">
    <property type="nucleotide sequence ID" value="NZ_JACHNA010000001.1"/>
</dbReference>
<name>A0A7W7M3S3_9MICC</name>
<feature type="domain" description="Polysaccharide biosynthesis enzyme WcbI" evidence="1">
    <location>
        <begin position="38"/>
        <end position="262"/>
    </location>
</feature>